<accession>A0A9D4RDX3</accession>
<reference evidence="2" key="2">
    <citation type="submission" date="2020-11" db="EMBL/GenBank/DDBJ databases">
        <authorList>
            <person name="McCartney M.A."/>
            <person name="Auch B."/>
            <person name="Kono T."/>
            <person name="Mallez S."/>
            <person name="Becker A."/>
            <person name="Gohl D.M."/>
            <person name="Silverstein K.A.T."/>
            <person name="Koren S."/>
            <person name="Bechman K.B."/>
            <person name="Herman A."/>
            <person name="Abrahante J.E."/>
            <person name="Garbe J."/>
        </authorList>
    </citation>
    <scope>NUCLEOTIDE SEQUENCE</scope>
    <source>
        <strain evidence="2">Duluth1</strain>
        <tissue evidence="2">Whole animal</tissue>
    </source>
</reference>
<gene>
    <name evidence="2" type="ORF">DPMN_027949</name>
</gene>
<evidence type="ECO:0000256" key="1">
    <source>
        <dbReference type="SAM" id="MobiDB-lite"/>
    </source>
</evidence>
<sequence>MEFQCVGIKPRGRSPIGLITSIGTTCRDDRKRTNGIDEKNQANSSTAAIIGVNVVESVVDFNCTAANVNASGRIRMLPEPNLPEPTCRFSTAPTMETTGQTTS</sequence>
<proteinExistence type="predicted"/>
<dbReference type="AlphaFoldDB" id="A0A9D4RDX3"/>
<keyword evidence="3" id="KW-1185">Reference proteome</keyword>
<evidence type="ECO:0000313" key="2">
    <source>
        <dbReference type="EMBL" id="KAH3864916.1"/>
    </source>
</evidence>
<name>A0A9D4RDX3_DREPO</name>
<protein>
    <submittedName>
        <fullName evidence="2">Uncharacterized protein</fullName>
    </submittedName>
</protein>
<comment type="caution">
    <text evidence="2">The sequence shown here is derived from an EMBL/GenBank/DDBJ whole genome shotgun (WGS) entry which is preliminary data.</text>
</comment>
<dbReference type="Proteomes" id="UP000828390">
    <property type="component" value="Unassembled WGS sequence"/>
</dbReference>
<dbReference type="EMBL" id="JAIWYP010000002">
    <property type="protein sequence ID" value="KAH3864916.1"/>
    <property type="molecule type" value="Genomic_DNA"/>
</dbReference>
<evidence type="ECO:0000313" key="3">
    <source>
        <dbReference type="Proteomes" id="UP000828390"/>
    </source>
</evidence>
<feature type="compositionally biased region" description="Polar residues" evidence="1">
    <location>
        <begin position="88"/>
        <end position="103"/>
    </location>
</feature>
<reference evidence="2" key="1">
    <citation type="journal article" date="2019" name="bioRxiv">
        <title>The Genome of the Zebra Mussel, Dreissena polymorpha: A Resource for Invasive Species Research.</title>
        <authorList>
            <person name="McCartney M.A."/>
            <person name="Auch B."/>
            <person name="Kono T."/>
            <person name="Mallez S."/>
            <person name="Zhang Y."/>
            <person name="Obille A."/>
            <person name="Becker A."/>
            <person name="Abrahante J.E."/>
            <person name="Garbe J."/>
            <person name="Badalamenti J.P."/>
            <person name="Herman A."/>
            <person name="Mangelson H."/>
            <person name="Liachko I."/>
            <person name="Sullivan S."/>
            <person name="Sone E.D."/>
            <person name="Koren S."/>
            <person name="Silverstein K.A.T."/>
            <person name="Beckman K.B."/>
            <person name="Gohl D.M."/>
        </authorList>
    </citation>
    <scope>NUCLEOTIDE SEQUENCE</scope>
    <source>
        <strain evidence="2">Duluth1</strain>
        <tissue evidence="2">Whole animal</tissue>
    </source>
</reference>
<organism evidence="2 3">
    <name type="scientific">Dreissena polymorpha</name>
    <name type="common">Zebra mussel</name>
    <name type="synonym">Mytilus polymorpha</name>
    <dbReference type="NCBI Taxonomy" id="45954"/>
    <lineage>
        <taxon>Eukaryota</taxon>
        <taxon>Metazoa</taxon>
        <taxon>Spiralia</taxon>
        <taxon>Lophotrochozoa</taxon>
        <taxon>Mollusca</taxon>
        <taxon>Bivalvia</taxon>
        <taxon>Autobranchia</taxon>
        <taxon>Heteroconchia</taxon>
        <taxon>Euheterodonta</taxon>
        <taxon>Imparidentia</taxon>
        <taxon>Neoheterodontei</taxon>
        <taxon>Myida</taxon>
        <taxon>Dreissenoidea</taxon>
        <taxon>Dreissenidae</taxon>
        <taxon>Dreissena</taxon>
    </lineage>
</organism>
<feature type="region of interest" description="Disordered" evidence="1">
    <location>
        <begin position="77"/>
        <end position="103"/>
    </location>
</feature>